<dbReference type="Pfam" id="PF23155">
    <property type="entry name" value="DUF7053"/>
    <property type="match status" value="1"/>
</dbReference>
<dbReference type="Proteomes" id="UP000054097">
    <property type="component" value="Unassembled WGS sequence"/>
</dbReference>
<accession>A0A0C2X7A0</accession>
<dbReference type="Gene3D" id="3.30.530.20">
    <property type="match status" value="1"/>
</dbReference>
<dbReference type="STRING" id="933852.A0A0C2X7A0"/>
<organism evidence="2 3">
    <name type="scientific">Serendipita vermifera MAFF 305830</name>
    <dbReference type="NCBI Taxonomy" id="933852"/>
    <lineage>
        <taxon>Eukaryota</taxon>
        <taxon>Fungi</taxon>
        <taxon>Dikarya</taxon>
        <taxon>Basidiomycota</taxon>
        <taxon>Agaricomycotina</taxon>
        <taxon>Agaricomycetes</taxon>
        <taxon>Sebacinales</taxon>
        <taxon>Serendipitaceae</taxon>
        <taxon>Serendipita</taxon>
    </lineage>
</organism>
<dbReference type="AlphaFoldDB" id="A0A0C2X7A0"/>
<dbReference type="InterPro" id="IPR055481">
    <property type="entry name" value="DUF7053"/>
</dbReference>
<proteinExistence type="predicted"/>
<dbReference type="EMBL" id="KN824277">
    <property type="protein sequence ID" value="KIM33953.1"/>
    <property type="molecule type" value="Genomic_DNA"/>
</dbReference>
<name>A0A0C2X7A0_SERVB</name>
<dbReference type="SUPFAM" id="SSF55961">
    <property type="entry name" value="Bet v1-like"/>
    <property type="match status" value="1"/>
</dbReference>
<reference evidence="2 3" key="1">
    <citation type="submission" date="2014-04" db="EMBL/GenBank/DDBJ databases">
        <authorList>
            <consortium name="DOE Joint Genome Institute"/>
            <person name="Kuo A."/>
            <person name="Zuccaro A."/>
            <person name="Kohler A."/>
            <person name="Nagy L.G."/>
            <person name="Floudas D."/>
            <person name="Copeland A."/>
            <person name="Barry K.W."/>
            <person name="Cichocki N."/>
            <person name="Veneault-Fourrey C."/>
            <person name="LaButti K."/>
            <person name="Lindquist E.A."/>
            <person name="Lipzen A."/>
            <person name="Lundell T."/>
            <person name="Morin E."/>
            <person name="Murat C."/>
            <person name="Sun H."/>
            <person name="Tunlid A."/>
            <person name="Henrissat B."/>
            <person name="Grigoriev I.V."/>
            <person name="Hibbett D.S."/>
            <person name="Martin F."/>
            <person name="Nordberg H.P."/>
            <person name="Cantor M.N."/>
            <person name="Hua S.X."/>
        </authorList>
    </citation>
    <scope>NUCLEOTIDE SEQUENCE [LARGE SCALE GENOMIC DNA]</scope>
    <source>
        <strain evidence="2 3">MAFF 305830</strain>
    </source>
</reference>
<sequence length="150" mass="16818">MASTASVTTTRKINVSPHLALAYIHDTERLIRLNPLVTAVEKTAKENTWRVTDRIKLLGFIPYNTHYEIFASLLPDGSDITVTAALGIRSFSKWRVITEEGQGAECTVTEEASISAPKFLLPFVRGTLKESHEQMQERMEKELLEDASRA</sequence>
<evidence type="ECO:0000313" key="2">
    <source>
        <dbReference type="EMBL" id="KIM33953.1"/>
    </source>
</evidence>
<keyword evidence="3" id="KW-1185">Reference proteome</keyword>
<gene>
    <name evidence="2" type="ORF">M408DRAFT_18922</name>
</gene>
<reference evidence="3" key="2">
    <citation type="submission" date="2015-01" db="EMBL/GenBank/DDBJ databases">
        <title>Evolutionary Origins and Diversification of the Mycorrhizal Mutualists.</title>
        <authorList>
            <consortium name="DOE Joint Genome Institute"/>
            <consortium name="Mycorrhizal Genomics Consortium"/>
            <person name="Kohler A."/>
            <person name="Kuo A."/>
            <person name="Nagy L.G."/>
            <person name="Floudas D."/>
            <person name="Copeland A."/>
            <person name="Barry K.W."/>
            <person name="Cichocki N."/>
            <person name="Veneault-Fourrey C."/>
            <person name="LaButti K."/>
            <person name="Lindquist E.A."/>
            <person name="Lipzen A."/>
            <person name="Lundell T."/>
            <person name="Morin E."/>
            <person name="Murat C."/>
            <person name="Riley R."/>
            <person name="Ohm R."/>
            <person name="Sun H."/>
            <person name="Tunlid A."/>
            <person name="Henrissat B."/>
            <person name="Grigoriev I.V."/>
            <person name="Hibbett D.S."/>
            <person name="Martin F."/>
        </authorList>
    </citation>
    <scope>NUCLEOTIDE SEQUENCE [LARGE SCALE GENOMIC DNA]</scope>
    <source>
        <strain evidence="3">MAFF 305830</strain>
    </source>
</reference>
<feature type="domain" description="DUF7053" evidence="1">
    <location>
        <begin position="14"/>
        <end position="142"/>
    </location>
</feature>
<dbReference type="InterPro" id="IPR023393">
    <property type="entry name" value="START-like_dom_sf"/>
</dbReference>
<dbReference type="OrthoDB" id="3246050at2759"/>
<protein>
    <recommendedName>
        <fullName evidence="1">DUF7053 domain-containing protein</fullName>
    </recommendedName>
</protein>
<dbReference type="HOGENOM" id="CLU_136908_0_0_1"/>
<evidence type="ECO:0000313" key="3">
    <source>
        <dbReference type="Proteomes" id="UP000054097"/>
    </source>
</evidence>
<evidence type="ECO:0000259" key="1">
    <source>
        <dbReference type="Pfam" id="PF23155"/>
    </source>
</evidence>